<name>A0A9Q1EJM3_SYNKA</name>
<evidence type="ECO:0000313" key="2">
    <source>
        <dbReference type="EMBL" id="KAJ8339995.1"/>
    </source>
</evidence>
<dbReference type="AlphaFoldDB" id="A0A9Q1EJM3"/>
<evidence type="ECO:0000313" key="3">
    <source>
        <dbReference type="Proteomes" id="UP001152622"/>
    </source>
</evidence>
<keyword evidence="3" id="KW-1185">Reference proteome</keyword>
<reference evidence="2" key="1">
    <citation type="journal article" date="2023" name="Science">
        <title>Genome structures resolve the early diversification of teleost fishes.</title>
        <authorList>
            <person name="Parey E."/>
            <person name="Louis A."/>
            <person name="Montfort J."/>
            <person name="Bouchez O."/>
            <person name="Roques C."/>
            <person name="Iampietro C."/>
            <person name="Lluch J."/>
            <person name="Castinel A."/>
            <person name="Donnadieu C."/>
            <person name="Desvignes T."/>
            <person name="Floi Bucao C."/>
            <person name="Jouanno E."/>
            <person name="Wen M."/>
            <person name="Mejri S."/>
            <person name="Dirks R."/>
            <person name="Jansen H."/>
            <person name="Henkel C."/>
            <person name="Chen W.J."/>
            <person name="Zahm M."/>
            <person name="Cabau C."/>
            <person name="Klopp C."/>
            <person name="Thompson A.W."/>
            <person name="Robinson-Rechavi M."/>
            <person name="Braasch I."/>
            <person name="Lecointre G."/>
            <person name="Bobe J."/>
            <person name="Postlethwait J.H."/>
            <person name="Berthelot C."/>
            <person name="Roest Crollius H."/>
            <person name="Guiguen Y."/>
        </authorList>
    </citation>
    <scope>NUCLEOTIDE SEQUENCE</scope>
    <source>
        <strain evidence="2">WJC10195</strain>
    </source>
</reference>
<dbReference type="EMBL" id="JAINUF010000016">
    <property type="protein sequence ID" value="KAJ8339995.1"/>
    <property type="molecule type" value="Genomic_DNA"/>
</dbReference>
<evidence type="ECO:0000256" key="1">
    <source>
        <dbReference type="SAM" id="MobiDB-lite"/>
    </source>
</evidence>
<organism evidence="2 3">
    <name type="scientific">Synaphobranchus kaupii</name>
    <name type="common">Kaup's arrowtooth eel</name>
    <dbReference type="NCBI Taxonomy" id="118154"/>
    <lineage>
        <taxon>Eukaryota</taxon>
        <taxon>Metazoa</taxon>
        <taxon>Chordata</taxon>
        <taxon>Craniata</taxon>
        <taxon>Vertebrata</taxon>
        <taxon>Euteleostomi</taxon>
        <taxon>Actinopterygii</taxon>
        <taxon>Neopterygii</taxon>
        <taxon>Teleostei</taxon>
        <taxon>Anguilliformes</taxon>
        <taxon>Synaphobranchidae</taxon>
        <taxon>Synaphobranchus</taxon>
    </lineage>
</organism>
<comment type="caution">
    <text evidence="2">The sequence shown here is derived from an EMBL/GenBank/DDBJ whole genome shotgun (WGS) entry which is preliminary data.</text>
</comment>
<sequence length="138" mass="13820">MLSLTRRLSGNDNRAPVAPGGAVCAATLTCGGETAAARADGHASLLTPAILRNPENSIASEAALCFRDAGGRIPEAVNRAGGGAEGSTGGDLQEGGPGHLAVRPVTAIPDGGRVIRFFFTKAVSGGRGSSRITESPRV</sequence>
<dbReference type="Proteomes" id="UP001152622">
    <property type="component" value="Chromosome 16"/>
</dbReference>
<gene>
    <name evidence="2" type="ORF">SKAU_G00346280</name>
</gene>
<accession>A0A9Q1EJM3</accession>
<protein>
    <submittedName>
        <fullName evidence="2">Uncharacterized protein</fullName>
    </submittedName>
</protein>
<feature type="compositionally biased region" description="Gly residues" evidence="1">
    <location>
        <begin position="80"/>
        <end position="98"/>
    </location>
</feature>
<feature type="region of interest" description="Disordered" evidence="1">
    <location>
        <begin position="77"/>
        <end position="100"/>
    </location>
</feature>
<proteinExistence type="predicted"/>